<dbReference type="Proteomes" id="UP000799438">
    <property type="component" value="Unassembled WGS sequence"/>
</dbReference>
<proteinExistence type="predicted"/>
<gene>
    <name evidence="1" type="ORF">K452DRAFT_45359</name>
</gene>
<protein>
    <submittedName>
        <fullName evidence="1">Uncharacterized protein</fullName>
    </submittedName>
</protein>
<sequence length="189" mass="21659">MLNCRACGRTALKLNRIFSRHVTTRIVFYTAPSHQPRRRVPDEITLRVVTAPHIITRRTLTGPIQVQAGHPLLQHGQRLSRQAIRTARCITRRITRLPPHFPRVREWRTEDGGKCLGGLVQRRVTRPKVQQVAPVLVQRWHVICRRVAAGFGRCSEYVVVVAEAAQELQGQRIDVGAVFEHFDCLTCFY</sequence>
<organism evidence="1 2">
    <name type="scientific">Aplosporella prunicola CBS 121167</name>
    <dbReference type="NCBI Taxonomy" id="1176127"/>
    <lineage>
        <taxon>Eukaryota</taxon>
        <taxon>Fungi</taxon>
        <taxon>Dikarya</taxon>
        <taxon>Ascomycota</taxon>
        <taxon>Pezizomycotina</taxon>
        <taxon>Dothideomycetes</taxon>
        <taxon>Dothideomycetes incertae sedis</taxon>
        <taxon>Botryosphaeriales</taxon>
        <taxon>Aplosporellaceae</taxon>
        <taxon>Aplosporella</taxon>
    </lineage>
</organism>
<keyword evidence="2" id="KW-1185">Reference proteome</keyword>
<dbReference type="GeneID" id="54304198"/>
<dbReference type="AlphaFoldDB" id="A0A6A6BD14"/>
<accession>A0A6A6BD14</accession>
<dbReference type="EMBL" id="ML995488">
    <property type="protein sequence ID" value="KAF2141104.1"/>
    <property type="molecule type" value="Genomic_DNA"/>
</dbReference>
<evidence type="ECO:0000313" key="1">
    <source>
        <dbReference type="EMBL" id="KAF2141104.1"/>
    </source>
</evidence>
<dbReference type="RefSeq" id="XP_033396817.1">
    <property type="nucleotide sequence ID" value="XM_033546692.1"/>
</dbReference>
<evidence type="ECO:0000313" key="2">
    <source>
        <dbReference type="Proteomes" id="UP000799438"/>
    </source>
</evidence>
<name>A0A6A6BD14_9PEZI</name>
<reference evidence="1" key="1">
    <citation type="journal article" date="2020" name="Stud. Mycol.">
        <title>101 Dothideomycetes genomes: a test case for predicting lifestyles and emergence of pathogens.</title>
        <authorList>
            <person name="Haridas S."/>
            <person name="Albert R."/>
            <person name="Binder M."/>
            <person name="Bloem J."/>
            <person name="Labutti K."/>
            <person name="Salamov A."/>
            <person name="Andreopoulos B."/>
            <person name="Baker S."/>
            <person name="Barry K."/>
            <person name="Bills G."/>
            <person name="Bluhm B."/>
            <person name="Cannon C."/>
            <person name="Castanera R."/>
            <person name="Culley D."/>
            <person name="Daum C."/>
            <person name="Ezra D."/>
            <person name="Gonzalez J."/>
            <person name="Henrissat B."/>
            <person name="Kuo A."/>
            <person name="Liang C."/>
            <person name="Lipzen A."/>
            <person name="Lutzoni F."/>
            <person name="Magnuson J."/>
            <person name="Mondo S."/>
            <person name="Nolan M."/>
            <person name="Ohm R."/>
            <person name="Pangilinan J."/>
            <person name="Park H.-J."/>
            <person name="Ramirez L."/>
            <person name="Alfaro M."/>
            <person name="Sun H."/>
            <person name="Tritt A."/>
            <person name="Yoshinaga Y."/>
            <person name="Zwiers L.-H."/>
            <person name="Turgeon B."/>
            <person name="Goodwin S."/>
            <person name="Spatafora J."/>
            <person name="Crous P."/>
            <person name="Grigoriev I."/>
        </authorList>
    </citation>
    <scope>NUCLEOTIDE SEQUENCE</scope>
    <source>
        <strain evidence="1">CBS 121167</strain>
    </source>
</reference>